<evidence type="ECO:0000313" key="3">
    <source>
        <dbReference type="Proteomes" id="UP000185678"/>
    </source>
</evidence>
<evidence type="ECO:0000256" key="1">
    <source>
        <dbReference type="SAM" id="Phobius"/>
    </source>
</evidence>
<name>A0A1N7IMM4_9PROT</name>
<keyword evidence="3" id="KW-1185">Reference proteome</keyword>
<dbReference type="Proteomes" id="UP000185678">
    <property type="component" value="Unassembled WGS sequence"/>
</dbReference>
<sequence>MSISRFCSELSALVAIFATIYIWSVIGSALQS</sequence>
<dbReference type="STRING" id="80876.SAMN05421779_101365"/>
<keyword evidence="1" id="KW-1133">Transmembrane helix</keyword>
<organism evidence="2 3">
    <name type="scientific">Insolitispirillum peregrinum</name>
    <dbReference type="NCBI Taxonomy" id="80876"/>
    <lineage>
        <taxon>Bacteria</taxon>
        <taxon>Pseudomonadati</taxon>
        <taxon>Pseudomonadota</taxon>
        <taxon>Alphaproteobacteria</taxon>
        <taxon>Rhodospirillales</taxon>
        <taxon>Novispirillaceae</taxon>
        <taxon>Insolitispirillum</taxon>
    </lineage>
</organism>
<keyword evidence="1" id="KW-0812">Transmembrane</keyword>
<dbReference type="AlphaFoldDB" id="A0A1N7IMM4"/>
<dbReference type="EMBL" id="FTOA01000001">
    <property type="protein sequence ID" value="SIS38337.1"/>
    <property type="molecule type" value="Genomic_DNA"/>
</dbReference>
<proteinExistence type="predicted"/>
<gene>
    <name evidence="2" type="ORF">SAMN05421779_101365</name>
</gene>
<feature type="transmembrane region" description="Helical" evidence="1">
    <location>
        <begin position="12"/>
        <end position="30"/>
    </location>
</feature>
<protein>
    <submittedName>
        <fullName evidence="2">Uncharacterized protein</fullName>
    </submittedName>
</protein>
<reference evidence="2 3" key="1">
    <citation type="submission" date="2017-01" db="EMBL/GenBank/DDBJ databases">
        <authorList>
            <person name="Mah S.A."/>
            <person name="Swanson W.J."/>
            <person name="Moy G.W."/>
            <person name="Vacquier V.D."/>
        </authorList>
    </citation>
    <scope>NUCLEOTIDE SEQUENCE [LARGE SCALE GENOMIC DNA]</scope>
    <source>
        <strain evidence="2 3">DSM 11589</strain>
    </source>
</reference>
<keyword evidence="1" id="KW-0472">Membrane</keyword>
<accession>A0A1N7IMM4</accession>
<evidence type="ECO:0000313" key="2">
    <source>
        <dbReference type="EMBL" id="SIS38337.1"/>
    </source>
</evidence>